<sequence>GEDAVDSPERLAMTIELPVAPQVVDDLISRLPRSSFINGHFIDGEPHMHVVNPATGEDLLTVSAADPQTSGDAALTAACAAGPAWAESTPRRRSETLRRAYELCHERADDLALTMTLEMGKPLAESYGEVTYGAEFLRWFSEEAVRGPGRARPAPGSVGQDMIVTFQPVGPCLLITPWNFPLSMGTRKIAPALAAGCPVVLKPASATPLTALLLMEILRDAGVPDGVVNCVVPTSSSEFSNHLMSDHRLRKMSFTGSTQVGRDLLSRASEHVLRTSMELGGNAPFLVLDSADIPTAVTAAMAGKFRNNGEACTAANRIYVHSDVADEFIHAFVAQAEKLVLGDGCSAATTLGPLIDPDAVTRCAELVDDAVSRGATVLTGGTIPDREGFFYPATVLKDVPADSRVCHEEIFGPVAPIIVCDDVDEMLALANDTQFGLMAYVAGQDLDQVRHVVRGLDSGMVAVNVGVASDPAAPFGGVKESGIGREGSHEGLSEYLELKYVRLG</sequence>
<gene>
    <name evidence="1" type="ORF">H640_04143</name>
</gene>
<feature type="non-terminal residue" evidence="1">
    <location>
        <position position="1"/>
    </location>
</feature>
<comment type="caution">
    <text evidence="1">The sequence shown here is derived from an EMBL/GenBank/DDBJ whole genome shotgun (WGS) entry which is preliminary data.</text>
</comment>
<protein>
    <submittedName>
        <fullName evidence="1">Succinate-semialdehyde dehydrogenase</fullName>
    </submittedName>
</protein>
<keyword evidence="2" id="KW-1185">Reference proteome</keyword>
<evidence type="ECO:0000313" key="2">
    <source>
        <dbReference type="Proteomes" id="UP000053711"/>
    </source>
</evidence>
<dbReference type="Proteomes" id="UP000053711">
    <property type="component" value="Unassembled WGS sequence"/>
</dbReference>
<dbReference type="EMBL" id="AOST01000038">
    <property type="protein sequence ID" value="ERF66900.1"/>
    <property type="molecule type" value="Genomic_DNA"/>
</dbReference>
<evidence type="ECO:0000313" key="1">
    <source>
        <dbReference type="EMBL" id="ERF66900.1"/>
    </source>
</evidence>
<reference evidence="1 2" key="1">
    <citation type="journal article" date="2013" name="BMC Genomics">
        <title>Comparative genomics reveals distinct host-interacting traits of three major human-associated propionibacteria.</title>
        <authorList>
            <person name="Mak T.N."/>
            <person name="Schmid M."/>
            <person name="Brzuszkiewicz E."/>
            <person name="Zeng G."/>
            <person name="Meyer R."/>
            <person name="Sfanos K.S."/>
            <person name="Brinkmann V."/>
            <person name="Meyer T.F."/>
            <person name="Bruggemann H."/>
        </authorList>
    </citation>
    <scope>NUCLEOTIDE SEQUENCE [LARGE SCALE GENOMIC DNA]</scope>
    <source>
        <strain evidence="1 2">TM11</strain>
    </source>
</reference>
<organism evidence="1 2">
    <name type="scientific">Cutibacterium granulosum TM11</name>
    <dbReference type="NCBI Taxonomy" id="1292373"/>
    <lineage>
        <taxon>Bacteria</taxon>
        <taxon>Bacillati</taxon>
        <taxon>Actinomycetota</taxon>
        <taxon>Actinomycetes</taxon>
        <taxon>Propionibacteriales</taxon>
        <taxon>Propionibacteriaceae</taxon>
        <taxon>Cutibacterium</taxon>
    </lineage>
</organism>
<accession>A0ACB4UP51</accession>
<name>A0ACB4UP51_9ACTN</name>
<proteinExistence type="predicted"/>